<comment type="caution">
    <text evidence="1">The sequence shown here is derived from an EMBL/GenBank/DDBJ whole genome shotgun (WGS) entry which is preliminary data.</text>
</comment>
<sequence length="67" mass="7360">MLVRDGKSITTNLQLRLHPLVKPTSKNSLKMAFTLPVPPSAFGAMVKSSLNFSSGRRRRSPYQSSLG</sequence>
<organism evidence="1 2">
    <name type="scientific">Stieleria varia</name>
    <dbReference type="NCBI Taxonomy" id="2528005"/>
    <lineage>
        <taxon>Bacteria</taxon>
        <taxon>Pseudomonadati</taxon>
        <taxon>Planctomycetota</taxon>
        <taxon>Planctomycetia</taxon>
        <taxon>Pirellulales</taxon>
        <taxon>Pirellulaceae</taxon>
        <taxon>Stieleria</taxon>
    </lineage>
</organism>
<dbReference type="EMBL" id="SJPN01000001">
    <property type="protein sequence ID" value="TWU08280.1"/>
    <property type="molecule type" value="Genomic_DNA"/>
</dbReference>
<dbReference type="AlphaFoldDB" id="A0A5C6B8I9"/>
<dbReference type="Proteomes" id="UP000320176">
    <property type="component" value="Unassembled WGS sequence"/>
</dbReference>
<name>A0A5C6B8I9_9BACT</name>
<gene>
    <name evidence="1" type="ORF">Pla52n_08620</name>
</gene>
<protein>
    <submittedName>
        <fullName evidence="1">Uncharacterized protein</fullName>
    </submittedName>
</protein>
<accession>A0A5C6B8I9</accession>
<evidence type="ECO:0000313" key="1">
    <source>
        <dbReference type="EMBL" id="TWU08280.1"/>
    </source>
</evidence>
<reference evidence="1 2" key="1">
    <citation type="submission" date="2019-02" db="EMBL/GenBank/DDBJ databases">
        <title>Deep-cultivation of Planctomycetes and their phenomic and genomic characterization uncovers novel biology.</title>
        <authorList>
            <person name="Wiegand S."/>
            <person name="Jogler M."/>
            <person name="Boedeker C."/>
            <person name="Pinto D."/>
            <person name="Vollmers J."/>
            <person name="Rivas-Marin E."/>
            <person name="Kohn T."/>
            <person name="Peeters S.H."/>
            <person name="Heuer A."/>
            <person name="Rast P."/>
            <person name="Oberbeckmann S."/>
            <person name="Bunk B."/>
            <person name="Jeske O."/>
            <person name="Meyerdierks A."/>
            <person name="Storesund J.E."/>
            <person name="Kallscheuer N."/>
            <person name="Luecker S."/>
            <person name="Lage O.M."/>
            <person name="Pohl T."/>
            <person name="Merkel B.J."/>
            <person name="Hornburger P."/>
            <person name="Mueller R.-W."/>
            <person name="Bruemmer F."/>
            <person name="Labrenz M."/>
            <person name="Spormann A.M."/>
            <person name="Op Den Camp H."/>
            <person name="Overmann J."/>
            <person name="Amann R."/>
            <person name="Jetten M.S.M."/>
            <person name="Mascher T."/>
            <person name="Medema M.H."/>
            <person name="Devos D.P."/>
            <person name="Kaster A.-K."/>
            <person name="Ovreas L."/>
            <person name="Rohde M."/>
            <person name="Galperin M.Y."/>
            <person name="Jogler C."/>
        </authorList>
    </citation>
    <scope>NUCLEOTIDE SEQUENCE [LARGE SCALE GENOMIC DNA]</scope>
    <source>
        <strain evidence="1 2">Pla52n</strain>
    </source>
</reference>
<keyword evidence="2" id="KW-1185">Reference proteome</keyword>
<evidence type="ECO:0000313" key="2">
    <source>
        <dbReference type="Proteomes" id="UP000320176"/>
    </source>
</evidence>
<proteinExistence type="predicted"/>